<dbReference type="GO" id="GO:0030488">
    <property type="term" value="P:tRNA methylation"/>
    <property type="evidence" value="ECO:0007669"/>
    <property type="project" value="UniProtKB-ARBA"/>
</dbReference>
<accession>A0AAD5Q5P8</accession>
<feature type="binding site" evidence="9">
    <location>
        <position position="310"/>
    </location>
    <ligand>
        <name>S-adenosyl-L-methionine</name>
        <dbReference type="ChEBI" id="CHEBI:59789"/>
    </ligand>
</feature>
<dbReference type="PROSITE" id="PS51686">
    <property type="entry name" value="SAM_MT_RSMB_NOP"/>
    <property type="match status" value="1"/>
</dbReference>
<name>A0AAD5Q5P8_PYTIN</name>
<dbReference type="Pfam" id="PF01189">
    <property type="entry name" value="Methyltr_RsmB-F"/>
    <property type="match status" value="1"/>
</dbReference>
<dbReference type="Proteomes" id="UP001209570">
    <property type="component" value="Unassembled WGS sequence"/>
</dbReference>
<dbReference type="SUPFAM" id="SSF53335">
    <property type="entry name" value="S-adenosyl-L-methionine-dependent methyltransferases"/>
    <property type="match status" value="1"/>
</dbReference>
<evidence type="ECO:0000256" key="4">
    <source>
        <dbReference type="ARBA" id="ARBA00022679"/>
    </source>
</evidence>
<dbReference type="InterPro" id="IPR001678">
    <property type="entry name" value="MeTrfase_RsmB-F_NOP2_dom"/>
</dbReference>
<feature type="region of interest" description="Disordered" evidence="11">
    <location>
        <begin position="1"/>
        <end position="67"/>
    </location>
</feature>
<dbReference type="InterPro" id="IPR023270">
    <property type="entry name" value="RCMT_NCL1"/>
</dbReference>
<keyword evidence="14" id="KW-1185">Reference proteome</keyword>
<comment type="caution">
    <text evidence="13">The sequence shown here is derived from an EMBL/GenBank/DDBJ whole genome shotgun (WGS) entry which is preliminary data.</text>
</comment>
<dbReference type="InterPro" id="IPR029063">
    <property type="entry name" value="SAM-dependent_MTases_sf"/>
</dbReference>
<dbReference type="PRINTS" id="PR02011">
    <property type="entry name" value="RCMTNCL1"/>
</dbReference>
<evidence type="ECO:0000256" key="8">
    <source>
        <dbReference type="ARBA" id="ARBA00023242"/>
    </source>
</evidence>
<evidence type="ECO:0000259" key="12">
    <source>
        <dbReference type="PROSITE" id="PS51686"/>
    </source>
</evidence>
<evidence type="ECO:0000313" key="14">
    <source>
        <dbReference type="Proteomes" id="UP001209570"/>
    </source>
</evidence>
<dbReference type="InterPro" id="IPR057285">
    <property type="entry name" value="Pre-PUA_NSUN2"/>
</dbReference>
<proteinExistence type="inferred from homology"/>
<evidence type="ECO:0000256" key="5">
    <source>
        <dbReference type="ARBA" id="ARBA00022691"/>
    </source>
</evidence>
<sequence length="772" mass="85478">MSKPRTAMKRNQAAPQRATKGNDSKKQKAAPPAAKPALKRAYVSDGDDSDDDDGPASGPIPLASLEQGSVRDFIAEFEREHDATSVGSNGKKKKTQHVSKRARAELEQLAIDKAKKKQREDRAEKVVWRKFDRENRVFEQYYRRALQLSDDEWAQFVAALKTPMAVHARVNSHYKSLAEIVQGTLELDFPVQDVTVRLPSGEDTAVEFAAAPWSDDKLTWRLNLDIKSFRKTEQLRELHTYIQTQSHLGTILRLDPLTMLVARFLGAQQGDRVLDLCGGGEQRAPLIAEMLQRDSSQDTPSASSVLIVNERDAAMAARAVQSLSRTLALSREIVVTAHKPIDFPLASEDDGALFDRVLCSAPCSGDGLVRKIPEKWRTWSPEQGLKLHGTQVALAAKAMSLVRVGGALLYTTRSLNPIENEAVVADLLRSGDGAFELVDLADVCPALKRKPGVVSWDVVDADMNTVSMWETATPAQRKMLRASMWPPTEDEQESTMHLERCVRLLPHDNDTNGLFVALIRKVHAPRVAAAGPELPLSNGRAPVSKEEKKRLKAQKKILGSFVKIDDKALRRLLSFYGISAHNLSRDHVLERSGFAKDSAVHAVSSAVSKLIADVYQGRLVVHRAGVDAFKRIAATGAFELTDDGARALLPLLRRRVLQLPMDEFTTLLAKKEMWLKQAGEAAREVLDETSEGSLVVALDDMEPMQTPEQDLLLVAMKRHNSYSLVSTPAAIARVKTLMKELDAPEEDDEDGEQGFDSDYDELDLDDDDDDDE</sequence>
<dbReference type="AlphaFoldDB" id="A0AAD5Q5P8"/>
<keyword evidence="3 9" id="KW-0489">Methyltransferase</keyword>
<evidence type="ECO:0000256" key="2">
    <source>
        <dbReference type="ARBA" id="ARBA00022555"/>
    </source>
</evidence>
<dbReference type="GO" id="GO:0000049">
    <property type="term" value="F:tRNA binding"/>
    <property type="evidence" value="ECO:0007669"/>
    <property type="project" value="UniProtKB-KW"/>
</dbReference>
<dbReference type="Gene3D" id="3.40.50.150">
    <property type="entry name" value="Vaccinia Virus protein VP39"/>
    <property type="match status" value="1"/>
</dbReference>
<feature type="compositionally biased region" description="Acidic residues" evidence="11">
    <location>
        <begin position="743"/>
        <end position="772"/>
    </location>
</feature>
<dbReference type="PANTHER" id="PTHR22808:SF1">
    <property type="entry name" value="RNA CYTOSINE-C(5)-METHYLTRANSFERASE NSUN2-RELATED"/>
    <property type="match status" value="1"/>
</dbReference>
<keyword evidence="6" id="KW-0819">tRNA processing</keyword>
<comment type="similarity">
    <text evidence="9">Belongs to the class I-like SAM-binding methyltransferase superfamily. RsmB/NOP family.</text>
</comment>
<keyword evidence="5 9" id="KW-0949">S-adenosyl-L-methionine</keyword>
<comment type="subcellular location">
    <subcellularLocation>
        <location evidence="1">Nucleus</location>
    </subcellularLocation>
</comment>
<evidence type="ECO:0000256" key="9">
    <source>
        <dbReference type="PROSITE-ProRule" id="PRU01023"/>
    </source>
</evidence>
<evidence type="ECO:0000256" key="10">
    <source>
        <dbReference type="SAM" id="Coils"/>
    </source>
</evidence>
<dbReference type="InterPro" id="IPR049560">
    <property type="entry name" value="MeTrfase_RsmB-F_NOP2_cat"/>
</dbReference>
<keyword evidence="10" id="KW-0175">Coiled coil</keyword>
<evidence type="ECO:0000256" key="6">
    <source>
        <dbReference type="ARBA" id="ARBA00022694"/>
    </source>
</evidence>
<gene>
    <name evidence="13" type="ORF">P43SY_009129</name>
</gene>
<protein>
    <recommendedName>
        <fullName evidence="12">SAM-dependent MTase RsmB/NOP-type domain-containing protein</fullName>
    </recommendedName>
</protein>
<dbReference type="PRINTS" id="PR02008">
    <property type="entry name" value="RCMTFAMILY"/>
</dbReference>
<feature type="domain" description="SAM-dependent MTase RsmB/NOP-type" evidence="12">
    <location>
        <begin position="156"/>
        <end position="522"/>
    </location>
</feature>
<evidence type="ECO:0000256" key="7">
    <source>
        <dbReference type="ARBA" id="ARBA00022884"/>
    </source>
</evidence>
<keyword evidence="8" id="KW-0539">Nucleus</keyword>
<dbReference type="GO" id="GO:0016428">
    <property type="term" value="F:tRNA (cytidine-5-)-methyltransferase activity"/>
    <property type="evidence" value="ECO:0007669"/>
    <property type="project" value="InterPro"/>
</dbReference>
<evidence type="ECO:0000313" key="13">
    <source>
        <dbReference type="EMBL" id="KAJ0399465.1"/>
    </source>
</evidence>
<dbReference type="EMBL" id="JAKCXM010000182">
    <property type="protein sequence ID" value="KAJ0399465.1"/>
    <property type="molecule type" value="Genomic_DNA"/>
</dbReference>
<feature type="compositionally biased region" description="Acidic residues" evidence="11">
    <location>
        <begin position="45"/>
        <end position="54"/>
    </location>
</feature>
<organism evidence="13 14">
    <name type="scientific">Pythium insidiosum</name>
    <name type="common">Pythiosis disease agent</name>
    <dbReference type="NCBI Taxonomy" id="114742"/>
    <lineage>
        <taxon>Eukaryota</taxon>
        <taxon>Sar</taxon>
        <taxon>Stramenopiles</taxon>
        <taxon>Oomycota</taxon>
        <taxon>Peronosporomycetes</taxon>
        <taxon>Pythiales</taxon>
        <taxon>Pythiaceae</taxon>
        <taxon>Pythium</taxon>
    </lineage>
</organism>
<evidence type="ECO:0000256" key="11">
    <source>
        <dbReference type="SAM" id="MobiDB-lite"/>
    </source>
</evidence>
<feature type="region of interest" description="Disordered" evidence="11">
    <location>
        <begin position="741"/>
        <end position="772"/>
    </location>
</feature>
<keyword evidence="2" id="KW-0820">tRNA-binding</keyword>
<comment type="caution">
    <text evidence="9">Lacks conserved residue(s) required for the propagation of feature annotation.</text>
</comment>
<feature type="coiled-coil region" evidence="10">
    <location>
        <begin position="99"/>
        <end position="126"/>
    </location>
</feature>
<keyword evidence="4 9" id="KW-0808">Transferase</keyword>
<evidence type="ECO:0000256" key="3">
    <source>
        <dbReference type="ARBA" id="ARBA00022603"/>
    </source>
</evidence>
<dbReference type="GO" id="GO:0005634">
    <property type="term" value="C:nucleus"/>
    <property type="evidence" value="ECO:0007669"/>
    <property type="project" value="UniProtKB-SubCell"/>
</dbReference>
<keyword evidence="7 9" id="KW-0694">RNA-binding</keyword>
<evidence type="ECO:0000256" key="1">
    <source>
        <dbReference type="ARBA" id="ARBA00004123"/>
    </source>
</evidence>
<dbReference type="InterPro" id="IPR023267">
    <property type="entry name" value="RCMT"/>
</dbReference>
<reference evidence="13" key="1">
    <citation type="submission" date="2021-12" db="EMBL/GenBank/DDBJ databases">
        <title>Prjna785345.</title>
        <authorList>
            <person name="Rujirawat T."/>
            <person name="Krajaejun T."/>
        </authorList>
    </citation>
    <scope>NUCLEOTIDE SEQUENCE</scope>
    <source>
        <strain evidence="13">Pi057C3</strain>
    </source>
</reference>
<dbReference type="PANTHER" id="PTHR22808">
    <property type="entry name" value="NCL1 YEAST -RELATED NOL1/NOP2/FMU SUN DOMAIN-CONTAINING"/>
    <property type="match status" value="1"/>
</dbReference>
<dbReference type="Pfam" id="PF25376">
    <property type="entry name" value="Pre-PUA_NSUN2"/>
    <property type="match status" value="1"/>
</dbReference>